<feature type="transmembrane region" description="Helical" evidence="1">
    <location>
        <begin position="126"/>
        <end position="149"/>
    </location>
</feature>
<proteinExistence type="predicted"/>
<feature type="domain" description="CAAX prenyl protease 2/Lysostaphin resistance protein A-like" evidence="2">
    <location>
        <begin position="126"/>
        <end position="221"/>
    </location>
</feature>
<feature type="transmembrane region" description="Helical" evidence="1">
    <location>
        <begin position="34"/>
        <end position="52"/>
    </location>
</feature>
<sequence length="232" mass="25815">MTLSGRTFVVLEILVFVVFSLASKALITMWTWKYAGPITLISTLILLSLYMRRSGKSWAQYGLKPLPGIKSKLMVLPQAMLVFLAFAIAVGSVMLIAKYFQISVLLEVSEGVEARFGEVRDNLPKLMMWLTIIWVSAAFGEEMFFRGYLVARIQEALPNSWLATVIAIVVPALIFGYGHYGYQGIRGFIMTGMIAVAFGLTYLLLKKNLWPNIVVHGVVDSVAFISLYLGTD</sequence>
<dbReference type="Proteomes" id="UP001520878">
    <property type="component" value="Unassembled WGS sequence"/>
</dbReference>
<dbReference type="GO" id="GO:0008237">
    <property type="term" value="F:metallopeptidase activity"/>
    <property type="evidence" value="ECO:0007669"/>
    <property type="project" value="UniProtKB-KW"/>
</dbReference>
<keyword evidence="4" id="KW-1185">Reference proteome</keyword>
<organism evidence="3 4">
    <name type="scientific">Fluctibacter halophilus</name>
    <dbReference type="NCBI Taxonomy" id="226011"/>
    <lineage>
        <taxon>Bacteria</taxon>
        <taxon>Pseudomonadati</taxon>
        <taxon>Pseudomonadota</taxon>
        <taxon>Gammaproteobacteria</taxon>
        <taxon>Alteromonadales</taxon>
        <taxon>Alteromonadaceae</taxon>
        <taxon>Fluctibacter</taxon>
    </lineage>
</organism>
<keyword evidence="3" id="KW-0645">Protease</keyword>
<evidence type="ECO:0000313" key="4">
    <source>
        <dbReference type="Proteomes" id="UP001520878"/>
    </source>
</evidence>
<dbReference type="Pfam" id="PF02517">
    <property type="entry name" value="Rce1-like"/>
    <property type="match status" value="1"/>
</dbReference>
<keyword evidence="1" id="KW-0812">Transmembrane</keyword>
<feature type="transmembrane region" description="Helical" evidence="1">
    <location>
        <begin position="73"/>
        <end position="97"/>
    </location>
</feature>
<feature type="transmembrane region" description="Helical" evidence="1">
    <location>
        <begin position="212"/>
        <end position="230"/>
    </location>
</feature>
<protein>
    <submittedName>
        <fullName evidence="3">CPBP family intramembrane metalloprotease</fullName>
    </submittedName>
</protein>
<feature type="transmembrane region" description="Helical" evidence="1">
    <location>
        <begin position="161"/>
        <end position="179"/>
    </location>
</feature>
<evidence type="ECO:0000313" key="3">
    <source>
        <dbReference type="EMBL" id="MCC2616060.1"/>
    </source>
</evidence>
<reference evidence="3 4" key="1">
    <citation type="submission" date="2021-10" db="EMBL/GenBank/DDBJ databases">
        <title>Draft genome of Aestuariibacter halophilus JC2043.</title>
        <authorList>
            <person name="Emsley S.A."/>
            <person name="Pfannmuller K.M."/>
            <person name="Ushijima B."/>
            <person name="Saw J.H."/>
            <person name="Videau P."/>
        </authorList>
    </citation>
    <scope>NUCLEOTIDE SEQUENCE [LARGE SCALE GENOMIC DNA]</scope>
    <source>
        <strain evidence="3 4">JC2043</strain>
    </source>
</reference>
<dbReference type="EMBL" id="JAJEWP010000001">
    <property type="protein sequence ID" value="MCC2616060.1"/>
    <property type="molecule type" value="Genomic_DNA"/>
</dbReference>
<dbReference type="RefSeq" id="WP_229158669.1">
    <property type="nucleotide sequence ID" value="NZ_JAJEWP010000001.1"/>
</dbReference>
<gene>
    <name evidence="3" type="ORF">LJ739_07390</name>
</gene>
<dbReference type="InterPro" id="IPR003675">
    <property type="entry name" value="Rce1/LyrA-like_dom"/>
</dbReference>
<keyword evidence="3" id="KW-0378">Hydrolase</keyword>
<accession>A0ABS8G698</accession>
<comment type="caution">
    <text evidence="3">The sequence shown here is derived from an EMBL/GenBank/DDBJ whole genome shotgun (WGS) entry which is preliminary data.</text>
</comment>
<keyword evidence="1" id="KW-1133">Transmembrane helix</keyword>
<keyword evidence="3" id="KW-0482">Metalloprotease</keyword>
<evidence type="ECO:0000256" key="1">
    <source>
        <dbReference type="SAM" id="Phobius"/>
    </source>
</evidence>
<name>A0ABS8G698_9ALTE</name>
<keyword evidence="1" id="KW-0472">Membrane</keyword>
<feature type="transmembrane region" description="Helical" evidence="1">
    <location>
        <begin position="185"/>
        <end position="205"/>
    </location>
</feature>
<evidence type="ECO:0000259" key="2">
    <source>
        <dbReference type="Pfam" id="PF02517"/>
    </source>
</evidence>